<dbReference type="AlphaFoldDB" id="A0A371J586"/>
<feature type="domain" description="ABC-2 type transporter transmembrane" evidence="6">
    <location>
        <begin position="19"/>
        <end position="386"/>
    </location>
</feature>
<feature type="transmembrane region" description="Helical" evidence="5">
    <location>
        <begin position="187"/>
        <end position="212"/>
    </location>
</feature>
<keyword evidence="8" id="KW-1185">Reference proteome</keyword>
<evidence type="ECO:0000313" key="7">
    <source>
        <dbReference type="EMBL" id="RDY27854.1"/>
    </source>
</evidence>
<dbReference type="InterPro" id="IPR013525">
    <property type="entry name" value="ABC2_TM"/>
</dbReference>
<evidence type="ECO:0000313" key="8">
    <source>
        <dbReference type="Proteomes" id="UP000215694"/>
    </source>
</evidence>
<proteinExistence type="predicted"/>
<evidence type="ECO:0000256" key="1">
    <source>
        <dbReference type="ARBA" id="ARBA00004141"/>
    </source>
</evidence>
<keyword evidence="4 5" id="KW-0472">Membrane</keyword>
<dbReference type="RefSeq" id="WP_094368914.1">
    <property type="nucleotide sequence ID" value="NZ_NOJY02000010.1"/>
</dbReference>
<feature type="transmembrane region" description="Helical" evidence="5">
    <location>
        <begin position="232"/>
        <end position="259"/>
    </location>
</feature>
<dbReference type="PANTHER" id="PTHR43471:SF3">
    <property type="entry name" value="ABC TRANSPORTER PERMEASE PROTEIN NATB"/>
    <property type="match status" value="1"/>
</dbReference>
<comment type="caution">
    <text evidence="7">The sequence shown here is derived from an EMBL/GenBank/DDBJ whole genome shotgun (WGS) entry which is preliminary data.</text>
</comment>
<dbReference type="Proteomes" id="UP000215694">
    <property type="component" value="Unassembled WGS sequence"/>
</dbReference>
<dbReference type="GO" id="GO:0016020">
    <property type="term" value="C:membrane"/>
    <property type="evidence" value="ECO:0007669"/>
    <property type="project" value="UniProtKB-SubCell"/>
</dbReference>
<feature type="transmembrane region" description="Helical" evidence="5">
    <location>
        <begin position="370"/>
        <end position="389"/>
    </location>
</feature>
<dbReference type="OrthoDB" id="9768837at2"/>
<evidence type="ECO:0000256" key="3">
    <source>
        <dbReference type="ARBA" id="ARBA00022989"/>
    </source>
</evidence>
<dbReference type="EMBL" id="NOJY02000010">
    <property type="protein sequence ID" value="RDY27854.1"/>
    <property type="molecule type" value="Genomic_DNA"/>
</dbReference>
<feature type="transmembrane region" description="Helical" evidence="5">
    <location>
        <begin position="280"/>
        <end position="306"/>
    </location>
</feature>
<accession>A0A371J586</accession>
<evidence type="ECO:0000259" key="6">
    <source>
        <dbReference type="Pfam" id="PF12698"/>
    </source>
</evidence>
<gene>
    <name evidence="7" type="ORF">CHL78_007570</name>
</gene>
<dbReference type="GO" id="GO:0140359">
    <property type="term" value="F:ABC-type transporter activity"/>
    <property type="evidence" value="ECO:0007669"/>
    <property type="project" value="InterPro"/>
</dbReference>
<evidence type="ECO:0000256" key="5">
    <source>
        <dbReference type="SAM" id="Phobius"/>
    </source>
</evidence>
<dbReference type="PANTHER" id="PTHR43471">
    <property type="entry name" value="ABC TRANSPORTER PERMEASE"/>
    <property type="match status" value="1"/>
</dbReference>
<feature type="transmembrane region" description="Helical" evidence="5">
    <location>
        <begin position="20"/>
        <end position="38"/>
    </location>
</feature>
<comment type="subcellular location">
    <subcellularLocation>
        <location evidence="1">Membrane</location>
        <topology evidence="1">Multi-pass membrane protein</topology>
    </subcellularLocation>
</comment>
<feature type="transmembrane region" description="Helical" evidence="5">
    <location>
        <begin position="312"/>
        <end position="332"/>
    </location>
</feature>
<evidence type="ECO:0000256" key="2">
    <source>
        <dbReference type="ARBA" id="ARBA00022692"/>
    </source>
</evidence>
<keyword evidence="3 5" id="KW-1133">Transmembrane helix</keyword>
<evidence type="ECO:0000256" key="4">
    <source>
        <dbReference type="ARBA" id="ARBA00023136"/>
    </source>
</evidence>
<dbReference type="Pfam" id="PF12698">
    <property type="entry name" value="ABC2_membrane_3"/>
    <property type="match status" value="1"/>
</dbReference>
<keyword evidence="2 5" id="KW-0812">Transmembrane</keyword>
<protein>
    <submittedName>
        <fullName evidence="7">ABC transporter permease</fullName>
    </submittedName>
</protein>
<reference evidence="7 8" key="1">
    <citation type="journal article" date="2017" name="Genome Announc.">
        <title>Draft Genome Sequence of Romboutsia weinsteinii sp. nov. Strain CCRI-19649(T) Isolated from Surface Water.</title>
        <authorList>
            <person name="Maheux A.F."/>
            <person name="Boudreau D.K."/>
            <person name="Berube E."/>
            <person name="Boissinot M."/>
            <person name="Cantin P."/>
            <person name="Raymond F."/>
            <person name="Corbeil J."/>
            <person name="Omar R.F."/>
            <person name="Bergeron M.G."/>
        </authorList>
    </citation>
    <scope>NUCLEOTIDE SEQUENCE [LARGE SCALE GENOMIC DNA]</scope>
    <source>
        <strain evidence="7 8">CCRI-19649</strain>
    </source>
</reference>
<organism evidence="7 8">
    <name type="scientific">Romboutsia weinsteinii</name>
    <dbReference type="NCBI Taxonomy" id="2020949"/>
    <lineage>
        <taxon>Bacteria</taxon>
        <taxon>Bacillati</taxon>
        <taxon>Bacillota</taxon>
        <taxon>Clostridia</taxon>
        <taxon>Peptostreptococcales</taxon>
        <taxon>Peptostreptococcaceae</taxon>
        <taxon>Romboutsia</taxon>
    </lineage>
</organism>
<name>A0A371J586_9FIRM</name>
<sequence>MRQFLTVLKFELGNYFKKKSFILSTLIIALVMIVGLSLPNFIDMSSILPVGGNNKNKVEDTTDKEKTNFAIYDEKNIISDKNVLNTYFENSNWKVVKSQNELNKLVENKEVEAAFNVKSLTEYDYIVENTKMTDTNDQVFNEVLKKIYISTKISSEGIDYDKVDGIYNTQIVSNVEILGKDGASNYIYAYILIFVLYMMIIMYGQLIATSITTEKSNRSIEVLVTSTSTNNLIFGKVIAGAIASIAQVGVIMSSALISYKLNSEVWNGLLDNILKVPAELVVTFAIFGILGYLFYSFIFGALGALVSKTEEIATSIGPILTIFVVVFFISMFGLSNGDSTLMKVCSYIPFASPMTMIVRVASGAATSIEFIISTLILVVSTILVGFGGAKIYRMATLMYGNPIKLKNALKWLKKENIKSKQQI</sequence>